<evidence type="ECO:0000313" key="2">
    <source>
        <dbReference type="Proteomes" id="UP001218218"/>
    </source>
</evidence>
<keyword evidence="2" id="KW-1185">Reference proteome</keyword>
<gene>
    <name evidence="1" type="ORF">DFH08DRAFT_939574</name>
</gene>
<dbReference type="AlphaFoldDB" id="A0AAD6ZR02"/>
<evidence type="ECO:0000313" key="1">
    <source>
        <dbReference type="EMBL" id="KAJ7334848.1"/>
    </source>
</evidence>
<sequence>MPSITRRIRSTLTSDALAARVRQILSDRIASDAFDTTKVALKVIQASADACAPLKSGVSAALVLLEMSEKIKSNKKEFEHLAERATQIVQDIWRQTKDFNVVLPAEVERSVVEIEMLFRQIENFFNELDTENVWQRLARQDRHKSQVEEYGRLLDEAMSQFSINLQFSIHRLHVESAAAARKEHAAAQQEHAAVLSASQMSEAERLQLLTRIHGKVVPVHVSSIFDANPGEVRLGKLAALGIIFFLDQTANTPFQPDVRR</sequence>
<dbReference type="EMBL" id="JARIHO010000032">
    <property type="protein sequence ID" value="KAJ7334848.1"/>
    <property type="molecule type" value="Genomic_DNA"/>
</dbReference>
<comment type="caution">
    <text evidence="1">The sequence shown here is derived from an EMBL/GenBank/DDBJ whole genome shotgun (WGS) entry which is preliminary data.</text>
</comment>
<dbReference type="CDD" id="cd21037">
    <property type="entry name" value="MLKL_NTD"/>
    <property type="match status" value="1"/>
</dbReference>
<dbReference type="InterPro" id="IPR036537">
    <property type="entry name" value="Adaptor_Cbl_N_dom_sf"/>
</dbReference>
<reference evidence="1" key="1">
    <citation type="submission" date="2023-03" db="EMBL/GenBank/DDBJ databases">
        <title>Massive genome expansion in bonnet fungi (Mycena s.s.) driven by repeated elements and novel gene families across ecological guilds.</title>
        <authorList>
            <consortium name="Lawrence Berkeley National Laboratory"/>
            <person name="Harder C.B."/>
            <person name="Miyauchi S."/>
            <person name="Viragh M."/>
            <person name="Kuo A."/>
            <person name="Thoen E."/>
            <person name="Andreopoulos B."/>
            <person name="Lu D."/>
            <person name="Skrede I."/>
            <person name="Drula E."/>
            <person name="Henrissat B."/>
            <person name="Morin E."/>
            <person name="Kohler A."/>
            <person name="Barry K."/>
            <person name="LaButti K."/>
            <person name="Morin E."/>
            <person name="Salamov A."/>
            <person name="Lipzen A."/>
            <person name="Mereny Z."/>
            <person name="Hegedus B."/>
            <person name="Baldrian P."/>
            <person name="Stursova M."/>
            <person name="Weitz H."/>
            <person name="Taylor A."/>
            <person name="Grigoriev I.V."/>
            <person name="Nagy L.G."/>
            <person name="Martin F."/>
            <person name="Kauserud H."/>
        </authorList>
    </citation>
    <scope>NUCLEOTIDE SEQUENCE</scope>
    <source>
        <strain evidence="1">CBHHK002</strain>
    </source>
</reference>
<protein>
    <submittedName>
        <fullName evidence="1">Uncharacterized protein</fullName>
    </submittedName>
</protein>
<organism evidence="1 2">
    <name type="scientific">Mycena albidolilacea</name>
    <dbReference type="NCBI Taxonomy" id="1033008"/>
    <lineage>
        <taxon>Eukaryota</taxon>
        <taxon>Fungi</taxon>
        <taxon>Dikarya</taxon>
        <taxon>Basidiomycota</taxon>
        <taxon>Agaricomycotina</taxon>
        <taxon>Agaricomycetes</taxon>
        <taxon>Agaricomycetidae</taxon>
        <taxon>Agaricales</taxon>
        <taxon>Marasmiineae</taxon>
        <taxon>Mycenaceae</taxon>
        <taxon>Mycena</taxon>
    </lineage>
</organism>
<dbReference type="GO" id="GO:0007166">
    <property type="term" value="P:cell surface receptor signaling pathway"/>
    <property type="evidence" value="ECO:0007669"/>
    <property type="project" value="InterPro"/>
</dbReference>
<dbReference type="InterPro" id="IPR059179">
    <property type="entry name" value="MLKL-like_MCAfunc"/>
</dbReference>
<accession>A0AAD6ZR02</accession>
<name>A0AAD6ZR02_9AGAR</name>
<proteinExistence type="predicted"/>
<dbReference type="Proteomes" id="UP001218218">
    <property type="component" value="Unassembled WGS sequence"/>
</dbReference>
<dbReference type="Gene3D" id="1.20.930.20">
    <property type="entry name" value="Adaptor protein Cbl, N-terminal domain"/>
    <property type="match status" value="1"/>
</dbReference>